<proteinExistence type="predicted"/>
<dbReference type="Proteomes" id="UP000245464">
    <property type="component" value="Chromosome 4"/>
</dbReference>
<feature type="region of interest" description="Disordered" evidence="1">
    <location>
        <begin position="1"/>
        <end position="28"/>
    </location>
</feature>
<evidence type="ECO:0000313" key="3">
    <source>
        <dbReference type="EMBL" id="KAI1517313.1"/>
    </source>
</evidence>
<dbReference type="OrthoDB" id="3794788at2759"/>
<dbReference type="OMA" id="MRDEFKC"/>
<protein>
    <submittedName>
        <fullName evidence="2">Uncharacterized protein</fullName>
    </submittedName>
</protein>
<dbReference type="EMBL" id="NQIK02000004">
    <property type="protein sequence ID" value="KAF7571773.1"/>
    <property type="molecule type" value="Genomic_DNA"/>
</dbReference>
<organism evidence="2 4">
    <name type="scientific">Pyrenophora tritici-repentis</name>
    <dbReference type="NCBI Taxonomy" id="45151"/>
    <lineage>
        <taxon>Eukaryota</taxon>
        <taxon>Fungi</taxon>
        <taxon>Dikarya</taxon>
        <taxon>Ascomycota</taxon>
        <taxon>Pezizomycotina</taxon>
        <taxon>Dothideomycetes</taxon>
        <taxon>Pleosporomycetidae</taxon>
        <taxon>Pleosporales</taxon>
        <taxon>Pleosporineae</taxon>
        <taxon>Pleosporaceae</taxon>
        <taxon>Pyrenophora</taxon>
    </lineage>
</organism>
<reference evidence="2" key="1">
    <citation type="journal article" date="2018" name="BMC Genomics">
        <title>Comparative genomics of the wheat fungal pathogen Pyrenophora tritici-repentis reveals chromosomal variations and genome plasticity.</title>
        <authorList>
            <person name="Moolhuijzen P."/>
            <person name="See P.T."/>
            <person name="Hane J.K."/>
            <person name="Shi G."/>
            <person name="Liu Z."/>
            <person name="Oliver R.P."/>
            <person name="Moffat C.S."/>
        </authorList>
    </citation>
    <scope>NUCLEOTIDE SEQUENCE [LARGE SCALE GENOMIC DNA]</scope>
    <source>
        <strain evidence="2">M4</strain>
    </source>
</reference>
<gene>
    <name evidence="3" type="ORF">Ptr86124_004250</name>
    <name evidence="2" type="ORF">PtrM4_092730</name>
</gene>
<evidence type="ECO:0000256" key="1">
    <source>
        <dbReference type="SAM" id="MobiDB-lite"/>
    </source>
</evidence>
<reference evidence="5" key="4">
    <citation type="journal article" date="2022" name="Microb. Genom.">
        <title>A global pangenome for the wheat fungal pathogen Pyrenophora tritici-repentis and prediction of effector protein structural homology.</title>
        <authorList>
            <person name="Moolhuijzen P.M."/>
            <person name="See P.T."/>
            <person name="Shi G."/>
            <person name="Powell H.R."/>
            <person name="Cockram J."/>
            <person name="Jorgensen L.N."/>
            <person name="Benslimane H."/>
            <person name="Strelkov S.E."/>
            <person name="Turner J."/>
            <person name="Liu Z."/>
            <person name="Moffat C.S."/>
        </authorList>
    </citation>
    <scope>NUCLEOTIDE SEQUENCE [LARGE SCALE GENOMIC DNA]</scope>
</reference>
<accession>A0A2W1GWA0</accession>
<dbReference type="Proteomes" id="UP000249757">
    <property type="component" value="Unassembled WGS sequence"/>
</dbReference>
<keyword evidence="5" id="KW-1185">Reference proteome</keyword>
<evidence type="ECO:0000313" key="2">
    <source>
        <dbReference type="EMBL" id="KAF7571773.1"/>
    </source>
</evidence>
<dbReference type="EMBL" id="NRDI02000004">
    <property type="protein sequence ID" value="KAI1517313.1"/>
    <property type="molecule type" value="Genomic_DNA"/>
</dbReference>
<dbReference type="AlphaFoldDB" id="A0A2W1GWA0"/>
<sequence>MSAPAAESLSLTGVGPRQMRPSRGHASMPPERLPVEIWHLIIMCLDDHCFAWFVLRQTCPFLNLVTEQVFARYVSRTCTVRFAGQTLGNLLAHDLQGDTGDRRQVPASRQALVRQHASPASYWASVSRAQPPSFRFQPSSFVPATTKAKLLLKLCDAPNAHETLPASQPNAGTIDTTTTLVHVFFQPGAKADAERSRLLHQAHFVLFHGQLKSMRLPSATFNVADRHLQLDWRRLCNTFMRDEFKCRYESQYSVAWWRNFD</sequence>
<comment type="caution">
    <text evidence="2">The sequence shown here is derived from an EMBL/GenBank/DDBJ whole genome shotgun (WGS) entry which is preliminary data.</text>
</comment>
<reference evidence="3" key="2">
    <citation type="submission" date="2021-05" db="EMBL/GenBank/DDBJ databases">
        <authorList>
            <person name="Moolhuijzen P.M."/>
            <person name="Moffat C.S."/>
        </authorList>
    </citation>
    <scope>NUCLEOTIDE SEQUENCE</scope>
    <source>
        <strain evidence="3">86-124</strain>
    </source>
</reference>
<evidence type="ECO:0000313" key="4">
    <source>
        <dbReference type="Proteomes" id="UP000245464"/>
    </source>
</evidence>
<evidence type="ECO:0000313" key="5">
    <source>
        <dbReference type="Proteomes" id="UP000249757"/>
    </source>
</evidence>
<reference evidence="3" key="3">
    <citation type="journal article" date="2022" name="bioRxiv">
        <title>A global pangenome for the wheat fungal pathogen Pyrenophora tritici-repentis and prediction of effector protein structural homology.</title>
        <authorList>
            <person name="Moolhuijzen P."/>
            <person name="See P.T."/>
            <person name="Shi G."/>
            <person name="Powell H.R."/>
            <person name="Cockram J."/>
            <person name="Jorgensen L.N."/>
            <person name="Benslimane H."/>
            <person name="Strelkov S.E."/>
            <person name="Turner J."/>
            <person name="Liu Z."/>
            <person name="Moffat C.S."/>
        </authorList>
    </citation>
    <scope>NUCLEOTIDE SEQUENCE</scope>
    <source>
        <strain evidence="3">86-124</strain>
    </source>
</reference>
<name>A0A2W1GWA0_9PLEO</name>